<feature type="region of interest" description="Disordered" evidence="1">
    <location>
        <begin position="367"/>
        <end position="389"/>
    </location>
</feature>
<organism evidence="2 3">
    <name type="scientific">Acaromyces ingoldii</name>
    <dbReference type="NCBI Taxonomy" id="215250"/>
    <lineage>
        <taxon>Eukaryota</taxon>
        <taxon>Fungi</taxon>
        <taxon>Dikarya</taxon>
        <taxon>Basidiomycota</taxon>
        <taxon>Ustilaginomycotina</taxon>
        <taxon>Exobasidiomycetes</taxon>
        <taxon>Exobasidiales</taxon>
        <taxon>Cryptobasidiaceae</taxon>
        <taxon>Acaromyces</taxon>
    </lineage>
</organism>
<dbReference type="GeneID" id="37040354"/>
<gene>
    <name evidence="2" type="ORF">FA10DRAFT_200554</name>
</gene>
<dbReference type="InParanoid" id="A0A316YB85"/>
<protein>
    <submittedName>
        <fullName evidence="2">Uncharacterized protein</fullName>
    </submittedName>
</protein>
<dbReference type="Proteomes" id="UP000245768">
    <property type="component" value="Unassembled WGS sequence"/>
</dbReference>
<proteinExistence type="predicted"/>
<name>A0A316YB85_9BASI</name>
<accession>A0A316YB85</accession>
<dbReference type="EMBL" id="KZ819642">
    <property type="protein sequence ID" value="PWN86817.1"/>
    <property type="molecule type" value="Genomic_DNA"/>
</dbReference>
<dbReference type="RefSeq" id="XP_025374015.1">
    <property type="nucleotide sequence ID" value="XM_025518438.1"/>
</dbReference>
<feature type="compositionally biased region" description="Basic and acidic residues" evidence="1">
    <location>
        <begin position="367"/>
        <end position="376"/>
    </location>
</feature>
<feature type="compositionally biased region" description="Polar residues" evidence="1">
    <location>
        <begin position="112"/>
        <end position="162"/>
    </location>
</feature>
<sequence length="635" mass="70606">MTSAHTALQYLRDMLQHNIDDRIWEEIVDDVNEKELKSPKTARLDLLSGKPPLEATCMRIALPTMVYSNRKRRRLNATMSLKDNADDKCNCGSCRRDSGSDASYSASGSSWGKGNSDGSASDGYGSNNSTGSLHQQLQGFGLTDGQNQSLSRSPQSVDNRASVTEHVRSAARLYGTWVWDEEQERSYLPDEEEGIGSGLQQTSPMAADGSELPSVASEDQVAAAQRTLADLTTKEKEVRDSQSSKSRPSTVCNICLRDDCGRQYLCKGDLSRQYILHRLAASPCGALWTRHDRLDRASQILAALGHQSPILCSLNKLRHPQIEAAASALVFLVSFGRAGYSDKELFQIIQDYTHPWEWDEARTMPDHLHTDDDGRLHSQRQASSTTESDKAEMMSYITLFSMSSDAHLELRRACLYIAQVVSSPAASAFRQDLPFHVPRHDYVNRRAVLRENMWAERGNSGLLLLQDFASCDSYDVPGLLSLQLYSFTLFADSGTSTSGSQYSKFAHQTRALRWTDILRLLLGLALDKASLTADDNVSHRRTVPFLIPICYGDLVWLDYVRHTFGRGHAIHWAQDSMCGTANDIFTAACTVAVFPSPGQFVYTSTVANLTELDSTALFGRLTSHCGQYTYRREQC</sequence>
<evidence type="ECO:0000313" key="2">
    <source>
        <dbReference type="EMBL" id="PWN86817.1"/>
    </source>
</evidence>
<feature type="region of interest" description="Disordered" evidence="1">
    <location>
        <begin position="188"/>
        <end position="212"/>
    </location>
</feature>
<feature type="compositionally biased region" description="Low complexity" evidence="1">
    <location>
        <begin position="100"/>
        <end position="110"/>
    </location>
</feature>
<reference evidence="2 3" key="1">
    <citation type="journal article" date="2018" name="Mol. Biol. Evol.">
        <title>Broad Genomic Sampling Reveals a Smut Pathogenic Ancestry of the Fungal Clade Ustilaginomycotina.</title>
        <authorList>
            <person name="Kijpornyongpan T."/>
            <person name="Mondo S.J."/>
            <person name="Barry K."/>
            <person name="Sandor L."/>
            <person name="Lee J."/>
            <person name="Lipzen A."/>
            <person name="Pangilinan J."/>
            <person name="LaButti K."/>
            <person name="Hainaut M."/>
            <person name="Henrissat B."/>
            <person name="Grigoriev I.V."/>
            <person name="Spatafora J.W."/>
            <person name="Aime M.C."/>
        </authorList>
    </citation>
    <scope>NUCLEOTIDE SEQUENCE [LARGE SCALE GENOMIC DNA]</scope>
    <source>
        <strain evidence="2 3">MCA 4198</strain>
    </source>
</reference>
<dbReference type="AlphaFoldDB" id="A0A316YB85"/>
<evidence type="ECO:0000256" key="1">
    <source>
        <dbReference type="SAM" id="MobiDB-lite"/>
    </source>
</evidence>
<feature type="region of interest" description="Disordered" evidence="1">
    <location>
        <begin position="95"/>
        <end position="163"/>
    </location>
</feature>
<evidence type="ECO:0000313" key="3">
    <source>
        <dbReference type="Proteomes" id="UP000245768"/>
    </source>
</evidence>
<keyword evidence="3" id="KW-1185">Reference proteome</keyword>